<evidence type="ECO:0000256" key="2">
    <source>
        <dbReference type="SAM" id="Phobius"/>
    </source>
</evidence>
<gene>
    <name evidence="3" type="ORF">H9L09_02945</name>
</gene>
<feature type="transmembrane region" description="Helical" evidence="2">
    <location>
        <begin position="40"/>
        <end position="58"/>
    </location>
</feature>
<sequence>MRIEEITRELQAQADEAMTGPGPDMTQLRALRTQRRRRRVSAGAALATLLVVGGGAWLTSAPDPAGGRPPAPADTPSSAPPASHRATSSAGTDWRAVDCAPKQLGGCTLPTSLSFHGTTYVDRVGGAVPVLHRTQVNRELSLSLAGTRPRLLLVGATGAGPGSRLEVSIGSAPVLRVPGGRLTAVPVPPRQRDAEVVVRETGRPADGEVLRIEGYAAGG</sequence>
<organism evidence="3 4">
    <name type="scientific">Nocardioides mesophilus</name>
    <dbReference type="NCBI Taxonomy" id="433659"/>
    <lineage>
        <taxon>Bacteria</taxon>
        <taxon>Bacillati</taxon>
        <taxon>Actinomycetota</taxon>
        <taxon>Actinomycetes</taxon>
        <taxon>Propionibacteriales</taxon>
        <taxon>Nocardioidaceae</taxon>
        <taxon>Nocardioides</taxon>
    </lineage>
</organism>
<dbReference type="AlphaFoldDB" id="A0A7G9RCV2"/>
<evidence type="ECO:0000256" key="1">
    <source>
        <dbReference type="SAM" id="MobiDB-lite"/>
    </source>
</evidence>
<feature type="compositionally biased region" description="Low complexity" evidence="1">
    <location>
        <begin position="74"/>
        <end position="83"/>
    </location>
</feature>
<keyword evidence="2" id="KW-0472">Membrane</keyword>
<accession>A0A7G9RCV2</accession>
<keyword evidence="4" id="KW-1185">Reference proteome</keyword>
<dbReference type="RefSeq" id="WP_187579269.1">
    <property type="nucleotide sequence ID" value="NZ_CP060713.1"/>
</dbReference>
<proteinExistence type="predicted"/>
<keyword evidence="2" id="KW-0812">Transmembrane</keyword>
<reference evidence="3 4" key="1">
    <citation type="submission" date="2020-08" db="EMBL/GenBank/DDBJ databases">
        <title>Genome sequence of Nocardioides mesophilus KACC 16243T.</title>
        <authorList>
            <person name="Hyun D.-W."/>
            <person name="Bae J.-W."/>
        </authorList>
    </citation>
    <scope>NUCLEOTIDE SEQUENCE [LARGE SCALE GENOMIC DNA]</scope>
    <source>
        <strain evidence="3 4">KACC 16243</strain>
    </source>
</reference>
<evidence type="ECO:0000313" key="4">
    <source>
        <dbReference type="Proteomes" id="UP000515947"/>
    </source>
</evidence>
<dbReference type="KEGG" id="nmes:H9L09_02945"/>
<name>A0A7G9RCV2_9ACTN</name>
<feature type="region of interest" description="Disordered" evidence="1">
    <location>
        <begin position="61"/>
        <end position="93"/>
    </location>
</feature>
<dbReference type="Proteomes" id="UP000515947">
    <property type="component" value="Chromosome"/>
</dbReference>
<evidence type="ECO:0000313" key="3">
    <source>
        <dbReference type="EMBL" id="QNN53427.1"/>
    </source>
</evidence>
<dbReference type="EMBL" id="CP060713">
    <property type="protein sequence ID" value="QNN53427.1"/>
    <property type="molecule type" value="Genomic_DNA"/>
</dbReference>
<keyword evidence="2" id="KW-1133">Transmembrane helix</keyword>
<protein>
    <submittedName>
        <fullName evidence="3">Uncharacterized protein</fullName>
    </submittedName>
</protein>